<dbReference type="Gene3D" id="1.10.510.10">
    <property type="entry name" value="Transferase(Phosphotransferase) domain 1"/>
    <property type="match status" value="1"/>
</dbReference>
<comment type="caution">
    <text evidence="2">The sequence shown here is derived from an EMBL/GenBank/DDBJ whole genome shotgun (WGS) entry which is preliminary data.</text>
</comment>
<accession>A0ABN7X0L6</accession>
<protein>
    <submittedName>
        <fullName evidence="2">24754_t:CDS:1</fullName>
    </submittedName>
</protein>
<gene>
    <name evidence="2" type="ORF">GMARGA_LOCUS37499</name>
</gene>
<feature type="domain" description="Serine-threonine/tyrosine-protein kinase catalytic" evidence="1">
    <location>
        <begin position="70"/>
        <end position="128"/>
    </location>
</feature>
<dbReference type="Pfam" id="PF07714">
    <property type="entry name" value="PK_Tyr_Ser-Thr"/>
    <property type="match status" value="1"/>
</dbReference>
<proteinExistence type="predicted"/>
<dbReference type="SUPFAM" id="SSF56112">
    <property type="entry name" value="Protein kinase-like (PK-like)"/>
    <property type="match status" value="1"/>
</dbReference>
<evidence type="ECO:0000259" key="1">
    <source>
        <dbReference type="Pfam" id="PF07714"/>
    </source>
</evidence>
<evidence type="ECO:0000313" key="3">
    <source>
        <dbReference type="Proteomes" id="UP000789901"/>
    </source>
</evidence>
<dbReference type="EMBL" id="CAJVQB010078540">
    <property type="protein sequence ID" value="CAG8845185.1"/>
    <property type="molecule type" value="Genomic_DNA"/>
</dbReference>
<dbReference type="InterPro" id="IPR011009">
    <property type="entry name" value="Kinase-like_dom_sf"/>
</dbReference>
<sequence>AFKRENPSDIYSLGVLFWELSNVESNPAIERESINSFEYKSFKNWEVIGSEEDIALSNLNVLSIYLLMVETITKVHHHINIIQFLGITNDPKIKEYYIVCQFANNGNLRNYLRKHFSELDWPTKIKMA</sequence>
<dbReference type="InterPro" id="IPR001245">
    <property type="entry name" value="Ser-Thr/Tyr_kinase_cat_dom"/>
</dbReference>
<dbReference type="Proteomes" id="UP000789901">
    <property type="component" value="Unassembled WGS sequence"/>
</dbReference>
<name>A0ABN7X0L6_GIGMA</name>
<evidence type="ECO:0000313" key="2">
    <source>
        <dbReference type="EMBL" id="CAG8845185.1"/>
    </source>
</evidence>
<keyword evidence="3" id="KW-1185">Reference proteome</keyword>
<reference evidence="2 3" key="1">
    <citation type="submission" date="2021-06" db="EMBL/GenBank/DDBJ databases">
        <authorList>
            <person name="Kallberg Y."/>
            <person name="Tangrot J."/>
            <person name="Rosling A."/>
        </authorList>
    </citation>
    <scope>NUCLEOTIDE SEQUENCE [LARGE SCALE GENOMIC DNA]</scope>
    <source>
        <strain evidence="2 3">120-4 pot B 10/14</strain>
    </source>
</reference>
<organism evidence="2 3">
    <name type="scientific">Gigaspora margarita</name>
    <dbReference type="NCBI Taxonomy" id="4874"/>
    <lineage>
        <taxon>Eukaryota</taxon>
        <taxon>Fungi</taxon>
        <taxon>Fungi incertae sedis</taxon>
        <taxon>Mucoromycota</taxon>
        <taxon>Glomeromycotina</taxon>
        <taxon>Glomeromycetes</taxon>
        <taxon>Diversisporales</taxon>
        <taxon>Gigasporaceae</taxon>
        <taxon>Gigaspora</taxon>
    </lineage>
</organism>
<feature type="non-terminal residue" evidence="2">
    <location>
        <position position="1"/>
    </location>
</feature>